<comment type="caution">
    <text evidence="2">The sequence shown here is derived from an EMBL/GenBank/DDBJ whole genome shotgun (WGS) entry which is preliminary data.</text>
</comment>
<protein>
    <recommendedName>
        <fullName evidence="1">C-type lectin domain-containing protein</fullName>
    </recommendedName>
</protein>
<dbReference type="InterPro" id="IPR050111">
    <property type="entry name" value="C-type_lectin/snaclec_domain"/>
</dbReference>
<name>A0A8B6CN05_MYTGA</name>
<dbReference type="AlphaFoldDB" id="A0A8B6CN05"/>
<dbReference type="SUPFAM" id="SSF56436">
    <property type="entry name" value="C-type lectin-like"/>
    <property type="match status" value="1"/>
</dbReference>
<proteinExistence type="predicted"/>
<dbReference type="PANTHER" id="PTHR22803">
    <property type="entry name" value="MANNOSE, PHOSPHOLIPASE, LECTIN RECEPTOR RELATED"/>
    <property type="match status" value="1"/>
</dbReference>
<dbReference type="InterPro" id="IPR016186">
    <property type="entry name" value="C-type_lectin-like/link_sf"/>
</dbReference>
<dbReference type="InterPro" id="IPR001304">
    <property type="entry name" value="C-type_lectin-like"/>
</dbReference>
<evidence type="ECO:0000259" key="1">
    <source>
        <dbReference type="PROSITE" id="PS50041"/>
    </source>
</evidence>
<dbReference type="Proteomes" id="UP000596742">
    <property type="component" value="Unassembled WGS sequence"/>
</dbReference>
<dbReference type="CDD" id="cd00037">
    <property type="entry name" value="CLECT"/>
    <property type="match status" value="1"/>
</dbReference>
<organism evidence="2 3">
    <name type="scientific">Mytilus galloprovincialis</name>
    <name type="common">Mediterranean mussel</name>
    <dbReference type="NCBI Taxonomy" id="29158"/>
    <lineage>
        <taxon>Eukaryota</taxon>
        <taxon>Metazoa</taxon>
        <taxon>Spiralia</taxon>
        <taxon>Lophotrochozoa</taxon>
        <taxon>Mollusca</taxon>
        <taxon>Bivalvia</taxon>
        <taxon>Autobranchia</taxon>
        <taxon>Pteriomorphia</taxon>
        <taxon>Mytilida</taxon>
        <taxon>Mytiloidea</taxon>
        <taxon>Mytilidae</taxon>
        <taxon>Mytilinae</taxon>
        <taxon>Mytilus</taxon>
    </lineage>
</organism>
<dbReference type="OrthoDB" id="6154520at2759"/>
<dbReference type="EMBL" id="UYJE01002074">
    <property type="protein sequence ID" value="VDI07620.1"/>
    <property type="molecule type" value="Genomic_DNA"/>
</dbReference>
<accession>A0A8B6CN05</accession>
<dbReference type="PROSITE" id="PS50041">
    <property type="entry name" value="C_TYPE_LECTIN_2"/>
    <property type="match status" value="1"/>
</dbReference>
<keyword evidence="3" id="KW-1185">Reference proteome</keyword>
<evidence type="ECO:0000313" key="3">
    <source>
        <dbReference type="Proteomes" id="UP000596742"/>
    </source>
</evidence>
<dbReference type="Pfam" id="PF00059">
    <property type="entry name" value="Lectin_C"/>
    <property type="match status" value="1"/>
</dbReference>
<dbReference type="Gene3D" id="3.10.100.10">
    <property type="entry name" value="Mannose-Binding Protein A, subunit A"/>
    <property type="match status" value="1"/>
</dbReference>
<sequence>MVGGCPNGWKSFSGHCYLFVYKRITWMNAGIECHNRGGYLVQVDNSHEERWLTSQLKDEVWLGMNDTQNAGHWRWSNKSIVSYTNWRYSEPNGERSENCGCYCKIPVTGLVSIGMTDLTNNWICLPWIRQCTFTF</sequence>
<dbReference type="SMART" id="SM00034">
    <property type="entry name" value="CLECT"/>
    <property type="match status" value="1"/>
</dbReference>
<gene>
    <name evidence="2" type="ORF">MGAL_10B003703</name>
</gene>
<feature type="domain" description="C-type lectin" evidence="1">
    <location>
        <begin position="12"/>
        <end position="99"/>
    </location>
</feature>
<evidence type="ECO:0000313" key="2">
    <source>
        <dbReference type="EMBL" id="VDI07620.1"/>
    </source>
</evidence>
<dbReference type="InterPro" id="IPR016187">
    <property type="entry name" value="CTDL_fold"/>
</dbReference>
<reference evidence="2" key="1">
    <citation type="submission" date="2018-11" db="EMBL/GenBank/DDBJ databases">
        <authorList>
            <person name="Alioto T."/>
            <person name="Alioto T."/>
        </authorList>
    </citation>
    <scope>NUCLEOTIDE SEQUENCE</scope>
</reference>